<keyword evidence="2" id="KW-1185">Reference proteome</keyword>
<reference evidence="1 2" key="1">
    <citation type="journal article" date="2022" name="DNA Res.">
        <title>Chromosomal-level genome assembly of the orchid tree Bauhinia variegata (Leguminosae; Cercidoideae) supports the allotetraploid origin hypothesis of Bauhinia.</title>
        <authorList>
            <person name="Zhong Y."/>
            <person name="Chen Y."/>
            <person name="Zheng D."/>
            <person name="Pang J."/>
            <person name="Liu Y."/>
            <person name="Luo S."/>
            <person name="Meng S."/>
            <person name="Qian L."/>
            <person name="Wei D."/>
            <person name="Dai S."/>
            <person name="Zhou R."/>
        </authorList>
    </citation>
    <scope>NUCLEOTIDE SEQUENCE [LARGE SCALE GENOMIC DNA]</scope>
    <source>
        <strain evidence="1">BV-YZ2020</strain>
    </source>
</reference>
<name>A0ACB9QB39_BAUVA</name>
<sequence length="70" mass="7987">MWEFQALHYPCSHVLAACVSISNDNTSFLDLVYTLDHMINAYRSKFYLIASKEFCLFVAGPMLLPDADTH</sequence>
<evidence type="ECO:0000313" key="2">
    <source>
        <dbReference type="Proteomes" id="UP000828941"/>
    </source>
</evidence>
<protein>
    <submittedName>
        <fullName evidence="1">Uncharacterized protein</fullName>
    </submittedName>
</protein>
<gene>
    <name evidence="1" type="ORF">L6164_001232</name>
</gene>
<accession>A0ACB9QB39</accession>
<evidence type="ECO:0000313" key="1">
    <source>
        <dbReference type="EMBL" id="KAI4357272.1"/>
    </source>
</evidence>
<comment type="caution">
    <text evidence="1">The sequence shown here is derived from an EMBL/GenBank/DDBJ whole genome shotgun (WGS) entry which is preliminary data.</text>
</comment>
<proteinExistence type="predicted"/>
<dbReference type="Proteomes" id="UP000828941">
    <property type="component" value="Chromosome 1"/>
</dbReference>
<organism evidence="1 2">
    <name type="scientific">Bauhinia variegata</name>
    <name type="common">Purple orchid tree</name>
    <name type="synonym">Phanera variegata</name>
    <dbReference type="NCBI Taxonomy" id="167791"/>
    <lineage>
        <taxon>Eukaryota</taxon>
        <taxon>Viridiplantae</taxon>
        <taxon>Streptophyta</taxon>
        <taxon>Embryophyta</taxon>
        <taxon>Tracheophyta</taxon>
        <taxon>Spermatophyta</taxon>
        <taxon>Magnoliopsida</taxon>
        <taxon>eudicotyledons</taxon>
        <taxon>Gunneridae</taxon>
        <taxon>Pentapetalae</taxon>
        <taxon>rosids</taxon>
        <taxon>fabids</taxon>
        <taxon>Fabales</taxon>
        <taxon>Fabaceae</taxon>
        <taxon>Cercidoideae</taxon>
        <taxon>Cercideae</taxon>
        <taxon>Bauhiniinae</taxon>
        <taxon>Bauhinia</taxon>
    </lineage>
</organism>
<dbReference type="EMBL" id="CM039426">
    <property type="protein sequence ID" value="KAI4357272.1"/>
    <property type="molecule type" value="Genomic_DNA"/>
</dbReference>